<evidence type="ECO:0000313" key="3">
    <source>
        <dbReference type="Proteomes" id="UP000663887"/>
    </source>
</evidence>
<organism evidence="2 3">
    <name type="scientific">Rotaria magnacalcarata</name>
    <dbReference type="NCBI Taxonomy" id="392030"/>
    <lineage>
        <taxon>Eukaryota</taxon>
        <taxon>Metazoa</taxon>
        <taxon>Spiralia</taxon>
        <taxon>Gnathifera</taxon>
        <taxon>Rotifera</taxon>
        <taxon>Eurotatoria</taxon>
        <taxon>Bdelloidea</taxon>
        <taxon>Philodinida</taxon>
        <taxon>Philodinidae</taxon>
        <taxon>Rotaria</taxon>
    </lineage>
</organism>
<feature type="domain" description="Carboxylesterase type B" evidence="1">
    <location>
        <begin position="36"/>
        <end position="91"/>
    </location>
</feature>
<dbReference type="Pfam" id="PF00135">
    <property type="entry name" value="COesterase"/>
    <property type="match status" value="1"/>
</dbReference>
<dbReference type="PANTHER" id="PTHR11559">
    <property type="entry name" value="CARBOXYLESTERASE"/>
    <property type="match status" value="1"/>
</dbReference>
<evidence type="ECO:0000313" key="2">
    <source>
        <dbReference type="EMBL" id="CAF2046877.1"/>
    </source>
</evidence>
<reference evidence="2" key="1">
    <citation type="submission" date="2021-02" db="EMBL/GenBank/DDBJ databases">
        <authorList>
            <person name="Nowell W R."/>
        </authorList>
    </citation>
    <scope>NUCLEOTIDE SEQUENCE</scope>
</reference>
<dbReference type="EMBL" id="CAJNRG010002373">
    <property type="protein sequence ID" value="CAF2046877.1"/>
    <property type="molecule type" value="Genomic_DNA"/>
</dbReference>
<protein>
    <recommendedName>
        <fullName evidence="1">Carboxylesterase type B domain-containing protein</fullName>
    </recommendedName>
</protein>
<dbReference type="AlphaFoldDB" id="A0A816PBH2"/>
<dbReference type="SUPFAM" id="SSF53474">
    <property type="entry name" value="alpha/beta-Hydrolases"/>
    <property type="match status" value="1"/>
</dbReference>
<accession>A0A816PBH2</accession>
<dbReference type="Gene3D" id="3.40.50.1820">
    <property type="entry name" value="alpha/beta hydrolase"/>
    <property type="match status" value="2"/>
</dbReference>
<dbReference type="InterPro" id="IPR029058">
    <property type="entry name" value="AB_hydrolase_fold"/>
</dbReference>
<name>A0A816PBH2_9BILA</name>
<proteinExistence type="predicted"/>
<comment type="caution">
    <text evidence="2">The sequence shown here is derived from an EMBL/GenBank/DDBJ whole genome shotgun (WGS) entry which is preliminary data.</text>
</comment>
<evidence type="ECO:0000259" key="1">
    <source>
        <dbReference type="Pfam" id="PF00135"/>
    </source>
</evidence>
<dbReference type="InterPro" id="IPR050309">
    <property type="entry name" value="Type-B_Carboxylest/Lipase"/>
</dbReference>
<dbReference type="InterPro" id="IPR002018">
    <property type="entry name" value="CarbesteraseB"/>
</dbReference>
<gene>
    <name evidence="2" type="ORF">XDN619_LOCUS7782</name>
</gene>
<sequence>MIEGECYDENSCARRVHDQNRATHKKRQWNYLLTVNQSLLPVLVWVHGGGLQSGCSSQSIPRIYNGTNIIARSLQQQPVIVVIINYRLGVLDDMYLTELIQENSSEWPTAGNYLYYTNKSNALDVSNKIVQNMNCSKGNSEMALACLCNSSIENLTKTYGYRQTKPIVDGYSFSFYPPAAIEKGKYNQNLTLMLRNNDYEHPLCFQVPDMNSTDALSK</sequence>
<dbReference type="Proteomes" id="UP000663887">
    <property type="component" value="Unassembled WGS sequence"/>
</dbReference>